<evidence type="ECO:0000256" key="2">
    <source>
        <dbReference type="ARBA" id="ARBA00022884"/>
    </source>
</evidence>
<organism evidence="7 8">
    <name type="scientific">Limulus polyphemus</name>
    <name type="common">Atlantic horseshoe crab</name>
    <dbReference type="NCBI Taxonomy" id="6850"/>
    <lineage>
        <taxon>Eukaryota</taxon>
        <taxon>Metazoa</taxon>
        <taxon>Ecdysozoa</taxon>
        <taxon>Arthropoda</taxon>
        <taxon>Chelicerata</taxon>
        <taxon>Merostomata</taxon>
        <taxon>Xiphosura</taxon>
        <taxon>Limulidae</taxon>
        <taxon>Limulus</taxon>
    </lineage>
</organism>
<feature type="compositionally biased region" description="Low complexity" evidence="5">
    <location>
        <begin position="18"/>
        <end position="34"/>
    </location>
</feature>
<evidence type="ECO:0000313" key="8">
    <source>
        <dbReference type="RefSeq" id="XP_013773079.1"/>
    </source>
</evidence>
<feature type="region of interest" description="Disordered" evidence="5">
    <location>
        <begin position="1"/>
        <end position="66"/>
    </location>
</feature>
<dbReference type="InterPro" id="IPR035979">
    <property type="entry name" value="RBD_domain_sf"/>
</dbReference>
<proteinExistence type="predicted"/>
<feature type="compositionally biased region" description="Polar residues" evidence="5">
    <location>
        <begin position="37"/>
        <end position="60"/>
    </location>
</feature>
<dbReference type="PANTHER" id="PTHR48033:SF10">
    <property type="entry name" value="RNA-BINDING PROTEIN SQUID"/>
    <property type="match status" value="1"/>
</dbReference>
<dbReference type="RefSeq" id="XP_013773079.1">
    <property type="nucleotide sequence ID" value="XM_013917625.2"/>
</dbReference>
<dbReference type="PANTHER" id="PTHR48033">
    <property type="entry name" value="RNA-BINDING (RRM/RBD/RNP MOTIFS) FAMILY PROTEIN"/>
    <property type="match status" value="1"/>
</dbReference>
<dbReference type="InterPro" id="IPR012677">
    <property type="entry name" value="Nucleotide-bd_a/b_plait_sf"/>
</dbReference>
<feature type="domain" description="RRM" evidence="6">
    <location>
        <begin position="149"/>
        <end position="226"/>
    </location>
</feature>
<keyword evidence="3" id="KW-0539">Nucleus</keyword>
<evidence type="ECO:0000313" key="7">
    <source>
        <dbReference type="Proteomes" id="UP000694941"/>
    </source>
</evidence>
<dbReference type="SMART" id="SM00360">
    <property type="entry name" value="RRM"/>
    <property type="match status" value="2"/>
</dbReference>
<protein>
    <submittedName>
        <fullName evidence="8">Heterogeneous nuclear ribonucleoprotein D-like isoform X1</fullName>
    </submittedName>
</protein>
<dbReference type="SUPFAM" id="SSF54928">
    <property type="entry name" value="RNA-binding domain, RBD"/>
    <property type="match status" value="2"/>
</dbReference>
<dbReference type="Proteomes" id="UP000694941">
    <property type="component" value="Unplaced"/>
</dbReference>
<name>A0ABM1B1U5_LIMPO</name>
<keyword evidence="7" id="KW-1185">Reference proteome</keyword>
<evidence type="ECO:0000259" key="6">
    <source>
        <dbReference type="PROSITE" id="PS50102"/>
    </source>
</evidence>
<dbReference type="Pfam" id="PF00076">
    <property type="entry name" value="RRM_1"/>
    <property type="match status" value="2"/>
</dbReference>
<gene>
    <name evidence="8" type="primary">LOC106458162</name>
</gene>
<sequence>MGDHDNQYNGGDYGDENQQYGEYAEGQYEQYQEQDGMDTSDNNQGGDVSNTGSGTTGQTDSAKEDDRKLFVGGVSWDTSSNEIKEYFSKFGEVTDVNIKTDPATGKSRGFAFVTFSTVEAVESVLAVSSHVIKGKQVDPKRAKAKPGVKKIFVGGLDPTMLEADIKAHFEQYGKVENVELPFDKVKNQRRQFCFITFESEDAVNEVCKQPKQTIGNKECDVKKATMKPDPRAMRGGFMGGSWGAPRGRGNGRGRGRGSFQQQGWGNQSYGGYGQAYGGYNQGYGNYDYSGYGSYGGGYGSNYSGYDYSGWGYGQGYGQQNSSYGKARRGNSIGYHPYR</sequence>
<dbReference type="InterPro" id="IPR000504">
    <property type="entry name" value="RRM_dom"/>
</dbReference>
<accession>A0ABM1B1U5</accession>
<evidence type="ECO:0000256" key="1">
    <source>
        <dbReference type="ARBA" id="ARBA00004123"/>
    </source>
</evidence>
<reference evidence="8" key="1">
    <citation type="submission" date="2025-08" db="UniProtKB">
        <authorList>
            <consortium name="RefSeq"/>
        </authorList>
    </citation>
    <scope>IDENTIFICATION</scope>
    <source>
        <tissue evidence="8">Muscle</tissue>
    </source>
</reference>
<keyword evidence="2 4" id="KW-0694">RNA-binding</keyword>
<evidence type="ECO:0000256" key="3">
    <source>
        <dbReference type="ARBA" id="ARBA00023242"/>
    </source>
</evidence>
<dbReference type="GeneID" id="106458162"/>
<feature type="domain" description="RRM" evidence="6">
    <location>
        <begin position="67"/>
        <end position="144"/>
    </location>
</feature>
<evidence type="ECO:0000256" key="4">
    <source>
        <dbReference type="PROSITE-ProRule" id="PRU00176"/>
    </source>
</evidence>
<dbReference type="Gene3D" id="3.30.70.330">
    <property type="match status" value="2"/>
</dbReference>
<comment type="subcellular location">
    <subcellularLocation>
        <location evidence="1">Nucleus</location>
    </subcellularLocation>
</comment>
<dbReference type="PROSITE" id="PS50102">
    <property type="entry name" value="RRM"/>
    <property type="match status" value="2"/>
</dbReference>
<evidence type="ECO:0000256" key="5">
    <source>
        <dbReference type="SAM" id="MobiDB-lite"/>
    </source>
</evidence>